<organism evidence="1">
    <name type="scientific">Cladocopium goreaui</name>
    <dbReference type="NCBI Taxonomy" id="2562237"/>
    <lineage>
        <taxon>Eukaryota</taxon>
        <taxon>Sar</taxon>
        <taxon>Alveolata</taxon>
        <taxon>Dinophyceae</taxon>
        <taxon>Suessiales</taxon>
        <taxon>Symbiodiniaceae</taxon>
        <taxon>Cladocopium</taxon>
    </lineage>
</organism>
<dbReference type="EMBL" id="CAMXCT020006549">
    <property type="protein sequence ID" value="CAL1169144.1"/>
    <property type="molecule type" value="Genomic_DNA"/>
</dbReference>
<evidence type="ECO:0000313" key="2">
    <source>
        <dbReference type="EMBL" id="CAL1169144.1"/>
    </source>
</evidence>
<dbReference type="EMBL" id="CAMXCT030006549">
    <property type="protein sequence ID" value="CAL4803081.1"/>
    <property type="molecule type" value="Genomic_DNA"/>
</dbReference>
<dbReference type="AlphaFoldDB" id="A0A9P1DUA8"/>
<proteinExistence type="predicted"/>
<dbReference type="EMBL" id="CAMXCT010006549">
    <property type="protein sequence ID" value="CAI4015769.1"/>
    <property type="molecule type" value="Genomic_DNA"/>
</dbReference>
<gene>
    <name evidence="1" type="ORF">C1SCF055_LOCUS40578</name>
</gene>
<keyword evidence="4" id="KW-1185">Reference proteome</keyword>
<dbReference type="OrthoDB" id="433506at2759"/>
<comment type="caution">
    <text evidence="1">The sequence shown here is derived from an EMBL/GenBank/DDBJ whole genome shotgun (WGS) entry which is preliminary data.</text>
</comment>
<sequence length="169" mass="19347">MRQSETIEATTPEISVARTAVASYFSEVKKALEVPSGKDRTLFDWDQHGWMLWVNKEAGLKKLVQTICSHHLLQAGGGWADLAAGSDPYLVHTWPEFQCYRDIMFYWKYFLCTDLRVFPKVNEFPPQSAYLRWQVVDEQKAFGCPPNRGKVFMVTGMSKERVAAKTCMA</sequence>
<protein>
    <submittedName>
        <fullName evidence="3">CMP-sialic acid transporter 5</fullName>
    </submittedName>
</protein>
<evidence type="ECO:0000313" key="1">
    <source>
        <dbReference type="EMBL" id="CAI4015769.1"/>
    </source>
</evidence>
<reference evidence="2" key="2">
    <citation type="submission" date="2024-04" db="EMBL/GenBank/DDBJ databases">
        <authorList>
            <person name="Chen Y."/>
            <person name="Shah S."/>
            <person name="Dougan E. K."/>
            <person name="Thang M."/>
            <person name="Chan C."/>
        </authorList>
    </citation>
    <scope>NUCLEOTIDE SEQUENCE [LARGE SCALE GENOMIC DNA]</scope>
</reference>
<evidence type="ECO:0000313" key="4">
    <source>
        <dbReference type="Proteomes" id="UP001152797"/>
    </source>
</evidence>
<accession>A0A9P1DUA8</accession>
<dbReference type="Proteomes" id="UP001152797">
    <property type="component" value="Unassembled WGS sequence"/>
</dbReference>
<evidence type="ECO:0000313" key="3">
    <source>
        <dbReference type="EMBL" id="CAL4803081.1"/>
    </source>
</evidence>
<name>A0A9P1DUA8_9DINO</name>
<reference evidence="1" key="1">
    <citation type="submission" date="2022-10" db="EMBL/GenBank/DDBJ databases">
        <authorList>
            <person name="Chen Y."/>
            <person name="Dougan E. K."/>
            <person name="Chan C."/>
            <person name="Rhodes N."/>
            <person name="Thang M."/>
        </authorList>
    </citation>
    <scope>NUCLEOTIDE SEQUENCE</scope>
</reference>